<dbReference type="HOGENOM" id="CLU_1895744_0_0_1"/>
<dbReference type="RefSeq" id="XP_040643038.1">
    <property type="nucleotide sequence ID" value="XM_040778519.1"/>
</dbReference>
<dbReference type="STRING" id="1388766.A0A017SST2"/>
<gene>
    <name evidence="1" type="ORF">EURHEDRAFT_373291</name>
</gene>
<accession>A0A017SST2</accession>
<dbReference type="Proteomes" id="UP000019804">
    <property type="component" value="Unassembled WGS sequence"/>
</dbReference>
<sequence length="134" mass="15298">MRKLTQSAFLSFLNATGFLPPPLRDGGALIYRSLLYLSLFQLSPIQDAFRRNNTRSGHELDEGKLVIGQKGSGISIVLQQDLKKAIVFHGISGQHEPMYLATAWRGDWRVEIEVEDIEVWTEQQPERDNEDKEE</sequence>
<dbReference type="EMBL" id="KK088411">
    <property type="protein sequence ID" value="EYE99350.1"/>
    <property type="molecule type" value="Genomic_DNA"/>
</dbReference>
<evidence type="ECO:0000313" key="1">
    <source>
        <dbReference type="EMBL" id="EYE99350.1"/>
    </source>
</evidence>
<evidence type="ECO:0000313" key="2">
    <source>
        <dbReference type="Proteomes" id="UP000019804"/>
    </source>
</evidence>
<name>A0A017SST2_ASPRC</name>
<dbReference type="AlphaFoldDB" id="A0A017SST2"/>
<reference evidence="2" key="1">
    <citation type="journal article" date="2014" name="Nat. Commun.">
        <title>Genomic adaptations of the halophilic Dead Sea filamentous fungus Eurotium rubrum.</title>
        <authorList>
            <person name="Kis-Papo T."/>
            <person name="Weig A.R."/>
            <person name="Riley R."/>
            <person name="Persoh D."/>
            <person name="Salamov A."/>
            <person name="Sun H."/>
            <person name="Lipzen A."/>
            <person name="Wasser S.P."/>
            <person name="Rambold G."/>
            <person name="Grigoriev I.V."/>
            <person name="Nevo E."/>
        </authorList>
    </citation>
    <scope>NUCLEOTIDE SEQUENCE [LARGE SCALE GENOMIC DNA]</scope>
    <source>
        <strain evidence="2">CBS 135680</strain>
    </source>
</reference>
<dbReference type="OrthoDB" id="5377405at2759"/>
<proteinExistence type="predicted"/>
<protein>
    <submittedName>
        <fullName evidence="1">Uncharacterized protein</fullName>
    </submittedName>
</protein>
<organism evidence="1 2">
    <name type="scientific">Aspergillus ruber (strain CBS 135680)</name>
    <dbReference type="NCBI Taxonomy" id="1388766"/>
    <lineage>
        <taxon>Eukaryota</taxon>
        <taxon>Fungi</taxon>
        <taxon>Dikarya</taxon>
        <taxon>Ascomycota</taxon>
        <taxon>Pezizomycotina</taxon>
        <taxon>Eurotiomycetes</taxon>
        <taxon>Eurotiomycetidae</taxon>
        <taxon>Eurotiales</taxon>
        <taxon>Aspergillaceae</taxon>
        <taxon>Aspergillus</taxon>
        <taxon>Aspergillus subgen. Aspergillus</taxon>
    </lineage>
</organism>
<keyword evidence="2" id="KW-1185">Reference proteome</keyword>
<dbReference type="GeneID" id="63693643"/>